<proteinExistence type="predicted"/>
<dbReference type="Proteomes" id="UP000092528">
    <property type="component" value="Chromosome 1"/>
</dbReference>
<gene>
    <name evidence="1" type="ORF">VSVS05_01140</name>
</gene>
<sequence>MNTLIEPTEIELYDLDKYGFNQDQRRAASLACQRWGSLHVFPQKPRDLCLSTRGDSFVREPENLSVLERKIYEVNPDDLAWVQEKIQDLPEYLTKYFVSRYIAIFEKSGRADANTFLRNKMGPAAERAQLVLKKYEKTTNHTQSRNVL</sequence>
<evidence type="ECO:0000313" key="1">
    <source>
        <dbReference type="EMBL" id="ANU36267.1"/>
    </source>
</evidence>
<evidence type="ECO:0000313" key="2">
    <source>
        <dbReference type="Proteomes" id="UP000092528"/>
    </source>
</evidence>
<organism evidence="1 2">
    <name type="scientific">Vibrio scophthalmi</name>
    <dbReference type="NCBI Taxonomy" id="45658"/>
    <lineage>
        <taxon>Bacteria</taxon>
        <taxon>Pseudomonadati</taxon>
        <taxon>Pseudomonadota</taxon>
        <taxon>Gammaproteobacteria</taxon>
        <taxon>Vibrionales</taxon>
        <taxon>Vibrionaceae</taxon>
        <taxon>Vibrio</taxon>
    </lineage>
</organism>
<dbReference type="AlphaFoldDB" id="A0A1C7F933"/>
<protein>
    <submittedName>
        <fullName evidence="1">Uncharacterized protein</fullName>
    </submittedName>
</protein>
<accession>A0A1C7F933</accession>
<keyword evidence="2" id="KW-1185">Reference proteome</keyword>
<name>A0A1C7F933_9VIBR</name>
<dbReference type="EMBL" id="CP016414">
    <property type="protein sequence ID" value="ANU36267.1"/>
    <property type="molecule type" value="Genomic_DNA"/>
</dbReference>
<reference evidence="1 2" key="1">
    <citation type="submission" date="2016-07" db="EMBL/GenBank/DDBJ databases">
        <title>Genome sequencing of Vibrio scophthalmi strain VS-05, an isolated from Paralichthys olivaceus.</title>
        <authorList>
            <person name="Han H.-J."/>
        </authorList>
    </citation>
    <scope>NUCLEOTIDE SEQUENCE [LARGE SCALE GENOMIC DNA]</scope>
    <source>
        <strain evidence="1 2">VS-05</strain>
    </source>
</reference>